<feature type="region of interest" description="Disordered" evidence="1">
    <location>
        <begin position="492"/>
        <end position="517"/>
    </location>
</feature>
<dbReference type="InterPro" id="IPR015943">
    <property type="entry name" value="WD40/YVTN_repeat-like_dom_sf"/>
</dbReference>
<accession>A0A383VQC7</accession>
<evidence type="ECO:0000256" key="1">
    <source>
        <dbReference type="SAM" id="MobiDB-lite"/>
    </source>
</evidence>
<organism evidence="2 3">
    <name type="scientific">Tetradesmus obliquus</name>
    <name type="common">Green alga</name>
    <name type="synonym">Acutodesmus obliquus</name>
    <dbReference type="NCBI Taxonomy" id="3088"/>
    <lineage>
        <taxon>Eukaryota</taxon>
        <taxon>Viridiplantae</taxon>
        <taxon>Chlorophyta</taxon>
        <taxon>core chlorophytes</taxon>
        <taxon>Chlorophyceae</taxon>
        <taxon>CS clade</taxon>
        <taxon>Sphaeropleales</taxon>
        <taxon>Scenedesmaceae</taxon>
        <taxon>Tetradesmus</taxon>
    </lineage>
</organism>
<dbReference type="Gene3D" id="2.130.10.10">
    <property type="entry name" value="YVTN repeat-like/Quinoprotein amine dehydrogenase"/>
    <property type="match status" value="1"/>
</dbReference>
<dbReference type="AlphaFoldDB" id="A0A383VQC7"/>
<feature type="compositionally biased region" description="Low complexity" evidence="1">
    <location>
        <begin position="495"/>
        <end position="508"/>
    </location>
</feature>
<dbReference type="InterPro" id="IPR036322">
    <property type="entry name" value="WD40_repeat_dom_sf"/>
</dbReference>
<gene>
    <name evidence="2" type="ORF">BQ4739_LOCUS7005</name>
</gene>
<proteinExistence type="predicted"/>
<name>A0A383VQC7_TETOB</name>
<sequence>MAMQAEGSSQIGPLDKYLRPKARHAPPCMPQTAFRSTNLCQQLLAAQLGWRMPPSLDAWRQVQARTALLQLQLPPVWSSPASGQQRQEVACLQLQPAAGSSCSRHSDSRLAAVGYSSGTLHIIKLADMAEAVTAARAAADSEAAAALAAEADPGGMAVSEAAAAAITPTAMPRTAALPAGCVWSVDLQDRLVSCCWAAGELPELATAGPQGVKIRRFVEGRHHEYPLRLKGGGALAKPGRVTYLDRGAAYTLAAAHAGGVVLWDCRAASRAVAELATASSTQLLQAMPGGTVLLTAAADGQLALYDVRRLSSTASSVINFGGSRASQQLITSFNVPARADEAAAAATGSSSSSVAQPVPDALLGGSSSSSRIYPFFRDVTLNPADPNLVAYVRPDLQVGLFDLYHNRVLQQVAVTEGLGSPEPASAAASASSVLAGSQRQAAARGCWDATGRVLYTHGLLRHCQPSSGAAQLQATVAAVDFGSWAGRQQRRECSWQEQASHSSSSEQAGGTQQPDAGFVQSSSMLAAGGPGASVWAVAGGGLVARGGQVLHLPMAAHAAPTELAAGTDGEVFAGTLQGDVICIH</sequence>
<dbReference type="SUPFAM" id="SSF50978">
    <property type="entry name" value="WD40 repeat-like"/>
    <property type="match status" value="1"/>
</dbReference>
<protein>
    <submittedName>
        <fullName evidence="2">Uncharacterized protein</fullName>
    </submittedName>
</protein>
<reference evidence="2 3" key="1">
    <citation type="submission" date="2016-10" db="EMBL/GenBank/DDBJ databases">
        <authorList>
            <person name="Cai Z."/>
        </authorList>
    </citation>
    <scope>NUCLEOTIDE SEQUENCE [LARGE SCALE GENOMIC DNA]</scope>
</reference>
<dbReference type="Proteomes" id="UP000256970">
    <property type="component" value="Unassembled WGS sequence"/>
</dbReference>
<keyword evidence="3" id="KW-1185">Reference proteome</keyword>
<evidence type="ECO:0000313" key="2">
    <source>
        <dbReference type="EMBL" id="SZX66606.1"/>
    </source>
</evidence>
<dbReference type="EMBL" id="FNXT01000719">
    <property type="protein sequence ID" value="SZX66606.1"/>
    <property type="molecule type" value="Genomic_DNA"/>
</dbReference>
<evidence type="ECO:0000313" key="3">
    <source>
        <dbReference type="Proteomes" id="UP000256970"/>
    </source>
</evidence>